<dbReference type="Pfam" id="PF11104">
    <property type="entry name" value="PilM_2"/>
    <property type="match status" value="1"/>
</dbReference>
<organism evidence="2 3">
    <name type="scientific">candidate division KSB3 bacterium</name>
    <dbReference type="NCBI Taxonomy" id="2044937"/>
    <lineage>
        <taxon>Bacteria</taxon>
        <taxon>candidate division KSB3</taxon>
    </lineage>
</organism>
<dbReference type="InterPro" id="IPR003494">
    <property type="entry name" value="SHS2_FtsA"/>
</dbReference>
<dbReference type="Gene3D" id="3.30.420.40">
    <property type="match status" value="2"/>
</dbReference>
<dbReference type="EMBL" id="WJJP01000090">
    <property type="protein sequence ID" value="MBD3323517.1"/>
    <property type="molecule type" value="Genomic_DNA"/>
</dbReference>
<dbReference type="CDD" id="cd24049">
    <property type="entry name" value="ASKHA_NBD_PilM"/>
    <property type="match status" value="1"/>
</dbReference>
<dbReference type="PANTHER" id="PTHR32432">
    <property type="entry name" value="CELL DIVISION PROTEIN FTSA-RELATED"/>
    <property type="match status" value="1"/>
</dbReference>
<dbReference type="SMART" id="SM00842">
    <property type="entry name" value="FtsA"/>
    <property type="match status" value="1"/>
</dbReference>
<dbReference type="GO" id="GO:0051301">
    <property type="term" value="P:cell division"/>
    <property type="evidence" value="ECO:0007669"/>
    <property type="project" value="InterPro"/>
</dbReference>
<proteinExistence type="predicted"/>
<evidence type="ECO:0000313" key="3">
    <source>
        <dbReference type="Proteomes" id="UP000649604"/>
    </source>
</evidence>
<protein>
    <submittedName>
        <fullName evidence="2">Type IV pilus assembly protein PilM</fullName>
    </submittedName>
</protein>
<evidence type="ECO:0000313" key="2">
    <source>
        <dbReference type="EMBL" id="MBD3323517.1"/>
    </source>
</evidence>
<name>A0A9D5Q4T3_9BACT</name>
<comment type="caution">
    <text evidence="2">The sequence shown here is derived from an EMBL/GenBank/DDBJ whole genome shotgun (WGS) entry which is preliminary data.</text>
</comment>
<evidence type="ECO:0000259" key="1">
    <source>
        <dbReference type="SMART" id="SM00842"/>
    </source>
</evidence>
<dbReference type="Gene3D" id="3.30.1490.300">
    <property type="match status" value="1"/>
</dbReference>
<dbReference type="InterPro" id="IPR050696">
    <property type="entry name" value="FtsA/MreB"/>
</dbReference>
<dbReference type="NCBIfam" id="TIGR01175">
    <property type="entry name" value="pilM"/>
    <property type="match status" value="1"/>
</dbReference>
<accession>A0A9D5Q4T3</accession>
<dbReference type="InterPro" id="IPR005883">
    <property type="entry name" value="PilM"/>
</dbReference>
<sequence>MKNMFGAKKPVIGLDIGASSVKVVQLQQSKKGTELKAFGMLPLAPEVIVDGAIMDAEVVVDSIRQAIKEFKLKGKYAALSVSGHSVIVKKIIVADMSREELESAIETEAQQYIPFDIEDVNVDFQILESEEMLESGEMAILLVAVKKEKVEEHLELIRESKLDPIVVDVDAFALENAYEINYEPELDLVIGLVDIGAGTMNINILQEGVSSFVRDISIGGDQYTEAIQKEFNVSFEVAERLKRGQIVEGIAQEDVLAIVNTISDDIAVEIQRSFDFFRASTMDVPIDKLYLSGGCSLFGGIDRFFEEKLGVEVEILNPFRNIKVHPKRFDLDYIESISPQAAVAVGLALRRLEAQ</sequence>
<gene>
    <name evidence="2" type="primary">pilM</name>
    <name evidence="2" type="ORF">GF339_02970</name>
</gene>
<dbReference type="SUPFAM" id="SSF53067">
    <property type="entry name" value="Actin-like ATPase domain"/>
    <property type="match status" value="2"/>
</dbReference>
<feature type="domain" description="SHS2" evidence="1">
    <location>
        <begin position="11"/>
        <end position="178"/>
    </location>
</feature>
<reference evidence="2" key="1">
    <citation type="submission" date="2019-11" db="EMBL/GenBank/DDBJ databases">
        <title>Microbial mats filling the niche in hypersaline microbial mats.</title>
        <authorList>
            <person name="Wong H.L."/>
            <person name="Macleod F.I."/>
            <person name="White R.A. III"/>
            <person name="Burns B.P."/>
        </authorList>
    </citation>
    <scope>NUCLEOTIDE SEQUENCE</scope>
    <source>
        <strain evidence="2">Rbin_158</strain>
    </source>
</reference>
<dbReference type="PANTHER" id="PTHR32432:SF3">
    <property type="entry name" value="ETHANOLAMINE UTILIZATION PROTEIN EUTJ"/>
    <property type="match status" value="1"/>
</dbReference>
<dbReference type="AlphaFoldDB" id="A0A9D5Q4T3"/>
<dbReference type="InterPro" id="IPR043129">
    <property type="entry name" value="ATPase_NBD"/>
</dbReference>
<dbReference type="PIRSF" id="PIRSF019169">
    <property type="entry name" value="PilM"/>
    <property type="match status" value="1"/>
</dbReference>
<dbReference type="Proteomes" id="UP000649604">
    <property type="component" value="Unassembled WGS sequence"/>
</dbReference>